<organism evidence="2">
    <name type="scientific">Schizaphis graminum</name>
    <name type="common">Green bug aphid</name>
    <dbReference type="NCBI Taxonomy" id="13262"/>
    <lineage>
        <taxon>Eukaryota</taxon>
        <taxon>Metazoa</taxon>
        <taxon>Ecdysozoa</taxon>
        <taxon>Arthropoda</taxon>
        <taxon>Hexapoda</taxon>
        <taxon>Insecta</taxon>
        <taxon>Pterygota</taxon>
        <taxon>Neoptera</taxon>
        <taxon>Paraneoptera</taxon>
        <taxon>Hemiptera</taxon>
        <taxon>Sternorrhyncha</taxon>
        <taxon>Aphidomorpha</taxon>
        <taxon>Aphidoidea</taxon>
        <taxon>Aphididae</taxon>
        <taxon>Aphidini</taxon>
        <taxon>Schizaphis</taxon>
    </lineage>
</organism>
<dbReference type="InterPro" id="IPR048367">
    <property type="entry name" value="TNP-like_RNaseH_C"/>
</dbReference>
<accession>A0A2S2NZ27</accession>
<name>A0A2S2NZ27_SCHGA</name>
<dbReference type="Pfam" id="PF21789">
    <property type="entry name" value="TNP-like_RNaseH_C"/>
    <property type="match status" value="1"/>
</dbReference>
<reference evidence="2" key="1">
    <citation type="submission" date="2018-04" db="EMBL/GenBank/DDBJ databases">
        <title>Transcriptome of Schizaphis graminum biotype I.</title>
        <authorList>
            <person name="Scully E.D."/>
            <person name="Geib S.M."/>
            <person name="Palmer N.A."/>
            <person name="Koch K."/>
            <person name="Bradshaw J."/>
            <person name="Heng-Moss T."/>
            <person name="Sarath G."/>
        </authorList>
    </citation>
    <scope>NUCLEOTIDE SEQUENCE</scope>
</reference>
<dbReference type="PANTHER" id="PTHR47577:SF2">
    <property type="entry name" value="THAP DOMAIN CONTAINING 9"/>
    <property type="match status" value="1"/>
</dbReference>
<dbReference type="PANTHER" id="PTHR47577">
    <property type="entry name" value="THAP DOMAIN-CONTAINING PROTEIN 6"/>
    <property type="match status" value="1"/>
</dbReference>
<gene>
    <name evidence="2" type="ORF">g.9161</name>
</gene>
<sequence length="291" mass="33472">MDTNGVHSLLLRNFNQDPLENMFGALRALGYRNNNPNCQMFASSYRTLVLNNFLSSHSPGSNCENDQGNSGLMSFQTLFEAYSNEMFQAEVTELLQDRVADGKLQKKPITEITHAQLEQQTNTYIAGYICKKLNTVFLKDCSKCLKEICTSTPTRQYDLVKNRDYQLNGKLNLKYPNTTFCQLAQNIIDIIYKYLPSICHHSSLKCELVQIINKTIDTNIVSCTTHKSEFGKRFVEFSIKLFVHNWCTHINRILAGKMYITSKESDQIKILASARYKKFSKRTQLKKNKKL</sequence>
<feature type="domain" description="Transposable element P transposase-like RNase H C-terminal" evidence="1">
    <location>
        <begin position="14"/>
        <end position="46"/>
    </location>
</feature>
<evidence type="ECO:0000259" key="1">
    <source>
        <dbReference type="Pfam" id="PF21789"/>
    </source>
</evidence>
<dbReference type="AlphaFoldDB" id="A0A2S2NZ27"/>
<protein>
    <recommendedName>
        <fullName evidence="1">Transposable element P transposase-like RNase H C-terminal domain-containing protein</fullName>
    </recommendedName>
</protein>
<evidence type="ECO:0000313" key="2">
    <source>
        <dbReference type="EMBL" id="MBY22374.1"/>
    </source>
</evidence>
<dbReference type="EMBL" id="GGMR01009755">
    <property type="protein sequence ID" value="MBY22374.1"/>
    <property type="molecule type" value="Transcribed_RNA"/>
</dbReference>
<proteinExistence type="predicted"/>